<dbReference type="Gene3D" id="1.10.1200.10">
    <property type="entry name" value="ACP-like"/>
    <property type="match status" value="1"/>
</dbReference>
<proteinExistence type="predicted"/>
<dbReference type="EMBL" id="KZ826380">
    <property type="protein sequence ID" value="PYI03491.1"/>
    <property type="molecule type" value="Genomic_DNA"/>
</dbReference>
<evidence type="ECO:0008006" key="4">
    <source>
        <dbReference type="Google" id="ProtNLM"/>
    </source>
</evidence>
<gene>
    <name evidence="2" type="ORF">BO78DRAFT_195650</name>
</gene>
<name>A0A319E093_ASPSB</name>
<evidence type="ECO:0000313" key="2">
    <source>
        <dbReference type="EMBL" id="PYI03491.1"/>
    </source>
</evidence>
<accession>A0A319E093</accession>
<dbReference type="Proteomes" id="UP000248423">
    <property type="component" value="Unassembled WGS sequence"/>
</dbReference>
<reference evidence="2 3" key="1">
    <citation type="submission" date="2018-02" db="EMBL/GenBank/DDBJ databases">
        <title>The genomes of Aspergillus section Nigri reveals drivers in fungal speciation.</title>
        <authorList>
            <consortium name="DOE Joint Genome Institute"/>
            <person name="Vesth T.C."/>
            <person name="Nybo J."/>
            <person name="Theobald S."/>
            <person name="Brandl J."/>
            <person name="Frisvad J.C."/>
            <person name="Nielsen K.F."/>
            <person name="Lyhne E.K."/>
            <person name="Kogle M.E."/>
            <person name="Kuo A."/>
            <person name="Riley R."/>
            <person name="Clum A."/>
            <person name="Nolan M."/>
            <person name="Lipzen A."/>
            <person name="Salamov A."/>
            <person name="Henrissat B."/>
            <person name="Wiebenga A."/>
            <person name="De vries R.P."/>
            <person name="Grigoriev I.V."/>
            <person name="Mortensen U.H."/>
            <person name="Andersen M.R."/>
            <person name="Baker S.E."/>
        </authorList>
    </citation>
    <scope>NUCLEOTIDE SEQUENCE [LARGE SCALE GENOMIC DNA]</scope>
    <source>
        <strain evidence="2 3">CBS 121057</strain>
    </source>
</reference>
<organism evidence="2 3">
    <name type="scientific">Aspergillus sclerotiicarbonarius (strain CBS 121057 / IBT 28362)</name>
    <dbReference type="NCBI Taxonomy" id="1448318"/>
    <lineage>
        <taxon>Eukaryota</taxon>
        <taxon>Fungi</taxon>
        <taxon>Dikarya</taxon>
        <taxon>Ascomycota</taxon>
        <taxon>Pezizomycotina</taxon>
        <taxon>Eurotiomycetes</taxon>
        <taxon>Eurotiomycetidae</taxon>
        <taxon>Eurotiales</taxon>
        <taxon>Aspergillaceae</taxon>
        <taxon>Aspergillus</taxon>
        <taxon>Aspergillus subgen. Circumdati</taxon>
    </lineage>
</organism>
<evidence type="ECO:0000313" key="3">
    <source>
        <dbReference type="Proteomes" id="UP000248423"/>
    </source>
</evidence>
<evidence type="ECO:0000256" key="1">
    <source>
        <dbReference type="SAM" id="MobiDB-lite"/>
    </source>
</evidence>
<feature type="region of interest" description="Disordered" evidence="1">
    <location>
        <begin position="90"/>
        <end position="113"/>
    </location>
</feature>
<protein>
    <recommendedName>
        <fullName evidence="4">Carrier domain-containing protein</fullName>
    </recommendedName>
</protein>
<keyword evidence="3" id="KW-1185">Reference proteome</keyword>
<dbReference type="VEuPathDB" id="FungiDB:BO78DRAFT_195650"/>
<dbReference type="AlphaFoldDB" id="A0A319E093"/>
<sequence length="215" mass="23294">MRLLSCSRHSGSCWSAASSLTAVQMGSRAGRPSFMAVALGLPVYPFQRRQYWLDLPTRAPVSGSGSKNLLPNHADPLSSKCILAAPQSSIPEHLDEPPSPGGGGGGANSTWHEQLGRLPPEERRVTLQGLVQDEVAAVLGYTNRQGVPPSAWDESILDIGCDSASRLEYSWPPTCSSTMTPPPPTRWSTSCFLRSKYSMFLHRQFPQGSVPLQFS</sequence>
<dbReference type="InterPro" id="IPR036736">
    <property type="entry name" value="ACP-like_sf"/>
</dbReference>